<evidence type="ECO:0000256" key="2">
    <source>
        <dbReference type="ARBA" id="ARBA00022490"/>
    </source>
</evidence>
<keyword evidence="6 7" id="KW-0440">LIM domain</keyword>
<dbReference type="CDD" id="cd09416">
    <property type="entry name" value="LIM2_Testin"/>
    <property type="match status" value="1"/>
</dbReference>
<dbReference type="PROSITE" id="PS51303">
    <property type="entry name" value="PET"/>
    <property type="match status" value="1"/>
</dbReference>
<evidence type="ECO:0000256" key="7">
    <source>
        <dbReference type="PROSITE-ProRule" id="PRU00125"/>
    </source>
</evidence>
<feature type="domain" description="LIM zinc-binding" evidence="9">
    <location>
        <begin position="223"/>
        <end position="286"/>
    </location>
</feature>
<evidence type="ECO:0000313" key="12">
    <source>
        <dbReference type="Proteomes" id="UP001623349"/>
    </source>
</evidence>
<dbReference type="Gene3D" id="2.10.110.10">
    <property type="entry name" value="Cysteine Rich Protein"/>
    <property type="match status" value="3"/>
</dbReference>
<dbReference type="Pfam" id="PF06297">
    <property type="entry name" value="PET"/>
    <property type="match status" value="1"/>
</dbReference>
<dbReference type="PANTHER" id="PTHR24211:SF1">
    <property type="entry name" value="TESTIN"/>
    <property type="match status" value="1"/>
</dbReference>
<dbReference type="InterPro" id="IPR010442">
    <property type="entry name" value="PET_domain"/>
</dbReference>
<feature type="domain" description="PET" evidence="10">
    <location>
        <begin position="83"/>
        <end position="190"/>
    </location>
</feature>
<evidence type="ECO:0000256" key="4">
    <source>
        <dbReference type="ARBA" id="ARBA00022737"/>
    </source>
</evidence>
<evidence type="ECO:0000256" key="1">
    <source>
        <dbReference type="ARBA" id="ARBA00004496"/>
    </source>
</evidence>
<dbReference type="Pfam" id="PF00412">
    <property type="entry name" value="LIM"/>
    <property type="match status" value="2"/>
</dbReference>
<keyword evidence="2" id="KW-0963">Cytoplasm</keyword>
<comment type="subcellular location">
    <subcellularLocation>
        <location evidence="1">Cytoplasm</location>
    </subcellularLocation>
</comment>
<feature type="domain" description="LIM zinc-binding" evidence="9">
    <location>
        <begin position="288"/>
        <end position="348"/>
    </location>
</feature>
<dbReference type="InterPro" id="IPR033724">
    <property type="entry name" value="PET_testin"/>
</dbReference>
<dbReference type="InterPro" id="IPR047120">
    <property type="entry name" value="Pk/Esn/Tes"/>
</dbReference>
<reference evidence="11 12" key="1">
    <citation type="submission" date="2024-08" db="EMBL/GenBank/DDBJ databases">
        <title>The draft genome of Apodemus speciosus.</title>
        <authorList>
            <person name="Nabeshima K."/>
            <person name="Suzuki S."/>
            <person name="Onuma M."/>
        </authorList>
    </citation>
    <scope>NUCLEOTIDE SEQUENCE [LARGE SCALE GENOMIC DNA]</scope>
    <source>
        <strain evidence="11">IB14-021</strain>
    </source>
</reference>
<dbReference type="SMART" id="SM00132">
    <property type="entry name" value="LIM"/>
    <property type="match status" value="3"/>
</dbReference>
<dbReference type="InterPro" id="IPR001781">
    <property type="entry name" value="Znf_LIM"/>
</dbReference>
<keyword evidence="3 7" id="KW-0479">Metal-binding</keyword>
<dbReference type="PROSITE" id="PS00478">
    <property type="entry name" value="LIM_DOMAIN_1"/>
    <property type="match status" value="1"/>
</dbReference>
<dbReference type="PROSITE" id="PS50023">
    <property type="entry name" value="LIM_DOMAIN_2"/>
    <property type="match status" value="2"/>
</dbReference>
<evidence type="ECO:0000256" key="8">
    <source>
        <dbReference type="SAM" id="MobiDB-lite"/>
    </source>
</evidence>
<feature type="region of interest" description="Disordered" evidence="8">
    <location>
        <begin position="117"/>
        <end position="156"/>
    </location>
</feature>
<gene>
    <name evidence="11" type="ORF">APTSU1_001793000</name>
</gene>
<dbReference type="Proteomes" id="UP001623349">
    <property type="component" value="Unassembled WGS sequence"/>
</dbReference>
<comment type="caution">
    <text evidence="11">The sequence shown here is derived from an EMBL/GenBank/DDBJ whole genome shotgun (WGS) entry which is preliminary data.</text>
</comment>
<evidence type="ECO:0000256" key="6">
    <source>
        <dbReference type="ARBA" id="ARBA00023038"/>
    </source>
</evidence>
<evidence type="ECO:0000313" key="11">
    <source>
        <dbReference type="EMBL" id="GAB1302691.1"/>
    </source>
</evidence>
<evidence type="ECO:0000259" key="9">
    <source>
        <dbReference type="PROSITE" id="PS50023"/>
    </source>
</evidence>
<dbReference type="EMBL" id="BAAFST010000020">
    <property type="protein sequence ID" value="GAB1302691.1"/>
    <property type="molecule type" value="Genomic_DNA"/>
</dbReference>
<dbReference type="PANTHER" id="PTHR24211">
    <property type="entry name" value="LIM DOMAIN-CONTAINING PROTEIN"/>
    <property type="match status" value="1"/>
</dbReference>
<organism evidence="11 12">
    <name type="scientific">Apodemus speciosus</name>
    <name type="common">Large Japanese field mouse</name>
    <dbReference type="NCBI Taxonomy" id="105296"/>
    <lineage>
        <taxon>Eukaryota</taxon>
        <taxon>Metazoa</taxon>
        <taxon>Chordata</taxon>
        <taxon>Craniata</taxon>
        <taxon>Vertebrata</taxon>
        <taxon>Euteleostomi</taxon>
        <taxon>Mammalia</taxon>
        <taxon>Eutheria</taxon>
        <taxon>Euarchontoglires</taxon>
        <taxon>Glires</taxon>
        <taxon>Rodentia</taxon>
        <taxon>Myomorpha</taxon>
        <taxon>Muroidea</taxon>
        <taxon>Muridae</taxon>
        <taxon>Murinae</taxon>
        <taxon>Apodemus</taxon>
    </lineage>
</organism>
<dbReference type="SUPFAM" id="SSF57716">
    <property type="entry name" value="Glucocorticoid receptor-like (DNA-binding domain)"/>
    <property type="match status" value="2"/>
</dbReference>
<accession>A0ABQ0FTZ5</accession>
<feature type="compositionally biased region" description="Basic and acidic residues" evidence="8">
    <location>
        <begin position="146"/>
        <end position="156"/>
    </location>
</feature>
<name>A0ABQ0FTZ5_APOSI</name>
<proteinExistence type="predicted"/>
<keyword evidence="12" id="KW-1185">Reference proteome</keyword>
<evidence type="ECO:0000256" key="5">
    <source>
        <dbReference type="ARBA" id="ARBA00022833"/>
    </source>
</evidence>
<evidence type="ECO:0000256" key="3">
    <source>
        <dbReference type="ARBA" id="ARBA00022723"/>
    </source>
</evidence>
<keyword evidence="5 7" id="KW-0862">Zinc</keyword>
<evidence type="ECO:0000259" key="10">
    <source>
        <dbReference type="PROSITE" id="PS51303"/>
    </source>
</evidence>
<dbReference type="InterPro" id="IPR034959">
    <property type="entry name" value="LIM2_Testin"/>
</dbReference>
<keyword evidence="4" id="KW-0677">Repeat</keyword>
<dbReference type="CDD" id="cd09829">
    <property type="entry name" value="PET_testin"/>
    <property type="match status" value="1"/>
</dbReference>
<sequence length="446" mass="51576">MDLGHKEEIGAPCRKCKENCPGFELHFWKKICRNCKCKPEDHDILLSTEEEKKVGKLFEDAKYINLITKLKSEGIPIHNRNAKISTKPDAVKKKVSINTFTPRSPSPFQKQALPRKYMQMQPKEKQPVSGSEEAQYRKKQLAKQLPAHDQDPSKCHELSPREVKEMEQFVKKYKYEALGVGDMKLPSEMNVPLYKAHSPAGVRNTPAVVGYKEKSMKPKKTPYSCYWCKHTIMEGHPAVFAEKAGYDKLWHPDCFICSTCGELLVNMIYFWKNGKLYCGRHYCDSEKPRCAGCDELIFSNEYTQAEHKNWHLKHFCCFDCNCILAGKLYVMVSDKPVCKPCYMKNHAVVCQGCHNAIDPEEQRIMYNNFSWHASTVCFLCSYCRKCLFGQKFVAVKGIVFCSMECKKRMSYEEFKQAVLSHSCPQWPAFHDKLQFEKIKEKTDIAN</sequence>
<protein>
    <submittedName>
        <fullName evidence="11">Testin</fullName>
    </submittedName>
</protein>